<reference evidence="1" key="1">
    <citation type="journal article" date="2010" name="Science">
        <title>Plasticity of animal genome architecture unmasked by rapid evolution of a pelagic tunicate.</title>
        <authorList>
            <person name="Denoeud F."/>
            <person name="Henriet S."/>
            <person name="Mungpakdee S."/>
            <person name="Aury J.M."/>
            <person name="Da Silva C."/>
            <person name="Brinkmann H."/>
            <person name="Mikhaleva J."/>
            <person name="Olsen L.C."/>
            <person name="Jubin C."/>
            <person name="Canestro C."/>
            <person name="Bouquet J.M."/>
            <person name="Danks G."/>
            <person name="Poulain J."/>
            <person name="Campsteijn C."/>
            <person name="Adamski M."/>
            <person name="Cross I."/>
            <person name="Yadetie F."/>
            <person name="Muffato M."/>
            <person name="Louis A."/>
            <person name="Butcher S."/>
            <person name="Tsagkogeorga G."/>
            <person name="Konrad A."/>
            <person name="Singh S."/>
            <person name="Jensen M.F."/>
            <person name="Cong E.H."/>
            <person name="Eikeseth-Otteraa H."/>
            <person name="Noel B."/>
            <person name="Anthouard V."/>
            <person name="Porcel B.M."/>
            <person name="Kachouri-Lafond R."/>
            <person name="Nishino A."/>
            <person name="Ugolini M."/>
            <person name="Chourrout P."/>
            <person name="Nishida H."/>
            <person name="Aasland R."/>
            <person name="Huzurbazar S."/>
            <person name="Westhof E."/>
            <person name="Delsuc F."/>
            <person name="Lehrach H."/>
            <person name="Reinhardt R."/>
            <person name="Weissenbach J."/>
            <person name="Roy S.W."/>
            <person name="Artiguenave F."/>
            <person name="Postlethwait J.H."/>
            <person name="Manak J.R."/>
            <person name="Thompson E.M."/>
            <person name="Jaillon O."/>
            <person name="Du Pasquier L."/>
            <person name="Boudinot P."/>
            <person name="Liberles D.A."/>
            <person name="Volff J.N."/>
            <person name="Philippe H."/>
            <person name="Lenhard B."/>
            <person name="Roest Crollius H."/>
            <person name="Wincker P."/>
            <person name="Chourrout D."/>
        </authorList>
    </citation>
    <scope>NUCLEOTIDE SEQUENCE [LARGE SCALE GENOMIC DNA]</scope>
</reference>
<protein>
    <submittedName>
        <fullName evidence="1">Uncharacterized protein</fullName>
    </submittedName>
</protein>
<proteinExistence type="predicted"/>
<name>E4Z4T6_OIKDI</name>
<gene>
    <name evidence="1" type="ORF">GSOID_T00026433001</name>
</gene>
<dbReference type="Proteomes" id="UP000011014">
    <property type="component" value="Unassembled WGS sequence"/>
</dbReference>
<organism evidence="1">
    <name type="scientific">Oikopleura dioica</name>
    <name type="common">Tunicate</name>
    <dbReference type="NCBI Taxonomy" id="34765"/>
    <lineage>
        <taxon>Eukaryota</taxon>
        <taxon>Metazoa</taxon>
        <taxon>Chordata</taxon>
        <taxon>Tunicata</taxon>
        <taxon>Appendicularia</taxon>
        <taxon>Copelata</taxon>
        <taxon>Oikopleuridae</taxon>
        <taxon>Oikopleura</taxon>
    </lineage>
</organism>
<feature type="non-terminal residue" evidence="1">
    <location>
        <position position="1"/>
    </location>
</feature>
<sequence>RIARSDRQSHRQELYRYWLLVL</sequence>
<dbReference type="EMBL" id="FN657433">
    <property type="protein sequence ID" value="CBY42714.1"/>
    <property type="molecule type" value="Genomic_DNA"/>
</dbReference>
<dbReference type="AlphaFoldDB" id="E4Z4T6"/>
<evidence type="ECO:0000313" key="1">
    <source>
        <dbReference type="EMBL" id="CBY42714.1"/>
    </source>
</evidence>
<accession>E4Z4T6</accession>